<dbReference type="GO" id="GO:0005886">
    <property type="term" value="C:plasma membrane"/>
    <property type="evidence" value="ECO:0007669"/>
    <property type="project" value="TreeGrafter"/>
</dbReference>
<dbReference type="GO" id="GO:0031201">
    <property type="term" value="C:SNARE complex"/>
    <property type="evidence" value="ECO:0007669"/>
    <property type="project" value="TreeGrafter"/>
</dbReference>
<feature type="coiled-coil region" evidence="6">
    <location>
        <begin position="139"/>
        <end position="197"/>
    </location>
</feature>
<dbReference type="PROSITE" id="PS50192">
    <property type="entry name" value="T_SNARE"/>
    <property type="match status" value="1"/>
</dbReference>
<dbReference type="GO" id="GO:0006886">
    <property type="term" value="P:intracellular protein transport"/>
    <property type="evidence" value="ECO:0007669"/>
    <property type="project" value="TreeGrafter"/>
</dbReference>
<dbReference type="PANTHER" id="PTHR19957">
    <property type="entry name" value="SYNTAXIN"/>
    <property type="match status" value="1"/>
</dbReference>
<evidence type="ECO:0000259" key="9">
    <source>
        <dbReference type="PROSITE" id="PS50192"/>
    </source>
</evidence>
<evidence type="ECO:0000256" key="5">
    <source>
        <dbReference type="ARBA" id="ARBA00023136"/>
    </source>
</evidence>
<feature type="compositionally biased region" description="Gly residues" evidence="7">
    <location>
        <begin position="35"/>
        <end position="52"/>
    </location>
</feature>
<feature type="compositionally biased region" description="Low complexity" evidence="7">
    <location>
        <begin position="67"/>
        <end position="81"/>
    </location>
</feature>
<keyword evidence="6" id="KW-0175">Coiled coil</keyword>
<evidence type="ECO:0000256" key="6">
    <source>
        <dbReference type="SAM" id="Coils"/>
    </source>
</evidence>
<evidence type="ECO:0000313" key="11">
    <source>
        <dbReference type="Proteomes" id="UP000799640"/>
    </source>
</evidence>
<dbReference type="Gene3D" id="1.20.5.110">
    <property type="match status" value="1"/>
</dbReference>
<keyword evidence="4 8" id="KW-1133">Transmembrane helix</keyword>
<evidence type="ECO:0000256" key="7">
    <source>
        <dbReference type="SAM" id="MobiDB-lite"/>
    </source>
</evidence>
<organism evidence="10 11">
    <name type="scientific">Trichodelitschia bisporula</name>
    <dbReference type="NCBI Taxonomy" id="703511"/>
    <lineage>
        <taxon>Eukaryota</taxon>
        <taxon>Fungi</taxon>
        <taxon>Dikarya</taxon>
        <taxon>Ascomycota</taxon>
        <taxon>Pezizomycotina</taxon>
        <taxon>Dothideomycetes</taxon>
        <taxon>Dothideomycetes incertae sedis</taxon>
        <taxon>Phaeotrichales</taxon>
        <taxon>Phaeotrichaceae</taxon>
        <taxon>Trichodelitschia</taxon>
    </lineage>
</organism>
<evidence type="ECO:0000256" key="3">
    <source>
        <dbReference type="ARBA" id="ARBA00022692"/>
    </source>
</evidence>
<dbReference type="GO" id="GO:0006887">
    <property type="term" value="P:exocytosis"/>
    <property type="evidence" value="ECO:0007669"/>
    <property type="project" value="TreeGrafter"/>
</dbReference>
<evidence type="ECO:0000256" key="8">
    <source>
        <dbReference type="SAM" id="Phobius"/>
    </source>
</evidence>
<evidence type="ECO:0000256" key="1">
    <source>
        <dbReference type="ARBA" id="ARBA00004211"/>
    </source>
</evidence>
<feature type="transmembrane region" description="Helical" evidence="8">
    <location>
        <begin position="322"/>
        <end position="345"/>
    </location>
</feature>
<dbReference type="InterPro" id="IPR006011">
    <property type="entry name" value="Syntaxin_N"/>
</dbReference>
<dbReference type="GO" id="GO:0048278">
    <property type="term" value="P:vesicle docking"/>
    <property type="evidence" value="ECO:0007669"/>
    <property type="project" value="TreeGrafter"/>
</dbReference>
<evidence type="ECO:0000256" key="2">
    <source>
        <dbReference type="ARBA" id="ARBA00009063"/>
    </source>
</evidence>
<dbReference type="Proteomes" id="UP000799640">
    <property type="component" value="Unassembled WGS sequence"/>
</dbReference>
<dbReference type="CDD" id="cd15849">
    <property type="entry name" value="SNARE_Sso1"/>
    <property type="match status" value="1"/>
</dbReference>
<dbReference type="GO" id="GO:0006906">
    <property type="term" value="P:vesicle fusion"/>
    <property type="evidence" value="ECO:0007669"/>
    <property type="project" value="TreeGrafter"/>
</dbReference>
<feature type="domain" description="T-SNARE coiled-coil homology" evidence="9">
    <location>
        <begin position="248"/>
        <end position="310"/>
    </location>
</feature>
<dbReference type="Gene3D" id="1.20.58.70">
    <property type="match status" value="1"/>
</dbReference>
<evidence type="ECO:0000313" key="10">
    <source>
        <dbReference type="EMBL" id="KAF2397779.1"/>
    </source>
</evidence>
<sequence>MSYSQYGGNPYGGGNIADEGRGYGQAQGGYSQPSGGVGQTQGGYSAGYGGDTYGSQAHNLNAPPLDQQTSNQSQASQYSNQPKNDEPPRVLSNSDFYTRVDGIRKLLQELSDIIGQIAAEHEKLLTRPVYDRAALDNLVSQAQAKNATIKDQILFLEKDVLRSGSNVGKSNQLNHIKREFKNRIQDFQQQEVAYRQRSRQALERQYEIVYGKDDRESIQRALESNSHDQGVFQQALLSSRNGASQSTLDNVRNRHNDIAKIEQTLIELNQLFQDLQETVVLQDPAVQAAEQQTDNVVKDTEQANTQLHKSVEHARRARKLKWWCFGICVLVVLILALVLGLVFGLKKASDKA</sequence>
<dbReference type="SMART" id="SM00503">
    <property type="entry name" value="SynN"/>
    <property type="match status" value="1"/>
</dbReference>
<proteinExistence type="inferred from homology"/>
<feature type="region of interest" description="Disordered" evidence="7">
    <location>
        <begin position="1"/>
        <end position="93"/>
    </location>
</feature>
<dbReference type="GO" id="GO:0000149">
    <property type="term" value="F:SNARE binding"/>
    <property type="evidence" value="ECO:0007669"/>
    <property type="project" value="TreeGrafter"/>
</dbReference>
<dbReference type="GO" id="GO:0005484">
    <property type="term" value="F:SNAP receptor activity"/>
    <property type="evidence" value="ECO:0007669"/>
    <property type="project" value="TreeGrafter"/>
</dbReference>
<gene>
    <name evidence="10" type="ORF">EJ06DRAFT_514436</name>
</gene>
<dbReference type="SUPFAM" id="SSF47661">
    <property type="entry name" value="t-snare proteins"/>
    <property type="match status" value="1"/>
</dbReference>
<dbReference type="SMART" id="SM00397">
    <property type="entry name" value="t_SNARE"/>
    <property type="match status" value="1"/>
</dbReference>
<dbReference type="EMBL" id="ML996702">
    <property type="protein sequence ID" value="KAF2397779.1"/>
    <property type="molecule type" value="Genomic_DNA"/>
</dbReference>
<comment type="similarity">
    <text evidence="2">Belongs to the syntaxin family.</text>
</comment>
<dbReference type="GO" id="GO:0012505">
    <property type="term" value="C:endomembrane system"/>
    <property type="evidence" value="ECO:0007669"/>
    <property type="project" value="TreeGrafter"/>
</dbReference>
<dbReference type="InterPro" id="IPR045242">
    <property type="entry name" value="Syntaxin"/>
</dbReference>
<keyword evidence="5 8" id="KW-0472">Membrane</keyword>
<dbReference type="OrthoDB" id="10255013at2759"/>
<dbReference type="Pfam" id="PF05739">
    <property type="entry name" value="SNARE"/>
    <property type="match status" value="1"/>
</dbReference>
<reference evidence="10" key="1">
    <citation type="journal article" date="2020" name="Stud. Mycol.">
        <title>101 Dothideomycetes genomes: a test case for predicting lifestyles and emergence of pathogens.</title>
        <authorList>
            <person name="Haridas S."/>
            <person name="Albert R."/>
            <person name="Binder M."/>
            <person name="Bloem J."/>
            <person name="Labutti K."/>
            <person name="Salamov A."/>
            <person name="Andreopoulos B."/>
            <person name="Baker S."/>
            <person name="Barry K."/>
            <person name="Bills G."/>
            <person name="Bluhm B."/>
            <person name="Cannon C."/>
            <person name="Castanera R."/>
            <person name="Culley D."/>
            <person name="Daum C."/>
            <person name="Ezra D."/>
            <person name="Gonzalez J."/>
            <person name="Henrissat B."/>
            <person name="Kuo A."/>
            <person name="Liang C."/>
            <person name="Lipzen A."/>
            <person name="Lutzoni F."/>
            <person name="Magnuson J."/>
            <person name="Mondo S."/>
            <person name="Nolan M."/>
            <person name="Ohm R."/>
            <person name="Pangilinan J."/>
            <person name="Park H.-J."/>
            <person name="Ramirez L."/>
            <person name="Alfaro M."/>
            <person name="Sun H."/>
            <person name="Tritt A."/>
            <person name="Yoshinaga Y."/>
            <person name="Zwiers L.-H."/>
            <person name="Turgeon B."/>
            <person name="Goodwin S."/>
            <person name="Spatafora J."/>
            <person name="Crous P."/>
            <person name="Grigoriev I."/>
        </authorList>
    </citation>
    <scope>NUCLEOTIDE SEQUENCE</scope>
    <source>
        <strain evidence="10">CBS 262.69</strain>
    </source>
</reference>
<evidence type="ECO:0000256" key="4">
    <source>
        <dbReference type="ARBA" id="ARBA00022989"/>
    </source>
</evidence>
<dbReference type="PANTHER" id="PTHR19957:SF307">
    <property type="entry name" value="PROTEIN SSO1-RELATED"/>
    <property type="match status" value="1"/>
</dbReference>
<keyword evidence="11" id="KW-1185">Reference proteome</keyword>
<dbReference type="Pfam" id="PF00804">
    <property type="entry name" value="Syntaxin"/>
    <property type="match status" value="1"/>
</dbReference>
<dbReference type="AlphaFoldDB" id="A0A6G1HPL1"/>
<accession>A0A6G1HPL1</accession>
<name>A0A6G1HPL1_9PEZI</name>
<comment type="subcellular location">
    <subcellularLocation>
        <location evidence="1">Membrane</location>
        <topology evidence="1">Single-pass type IV membrane protein</topology>
    </subcellularLocation>
</comment>
<dbReference type="InterPro" id="IPR010989">
    <property type="entry name" value="SNARE"/>
</dbReference>
<protein>
    <submittedName>
        <fullName evidence="10">t-SNARE</fullName>
    </submittedName>
</protein>
<dbReference type="InterPro" id="IPR000727">
    <property type="entry name" value="T_SNARE_dom"/>
</dbReference>
<keyword evidence="3 8" id="KW-0812">Transmembrane</keyword>